<keyword evidence="2" id="KW-1133">Transmembrane helix</keyword>
<dbReference type="OrthoDB" id="5428901at2759"/>
<feature type="transmembrane region" description="Helical" evidence="2">
    <location>
        <begin position="684"/>
        <end position="702"/>
    </location>
</feature>
<gene>
    <name evidence="3" type="ORF">BP5553_02872</name>
</gene>
<dbReference type="AlphaFoldDB" id="A0A370TSM1"/>
<protein>
    <submittedName>
        <fullName evidence="3">Uncharacterized protein</fullName>
    </submittedName>
</protein>
<evidence type="ECO:0000313" key="3">
    <source>
        <dbReference type="EMBL" id="RDL38532.1"/>
    </source>
</evidence>
<evidence type="ECO:0000256" key="2">
    <source>
        <dbReference type="SAM" id="Phobius"/>
    </source>
</evidence>
<evidence type="ECO:0000313" key="4">
    <source>
        <dbReference type="Proteomes" id="UP000254866"/>
    </source>
</evidence>
<feature type="transmembrane region" description="Helical" evidence="2">
    <location>
        <begin position="576"/>
        <end position="597"/>
    </location>
</feature>
<reference evidence="3 4" key="1">
    <citation type="journal article" date="2018" name="IMA Fungus">
        <title>IMA Genome-F 9: Draft genome sequence of Annulohypoxylon stygium, Aspergillus mulundensis, Berkeleyomyces basicola (syn. Thielaviopsis basicola), Ceratocystis smalleyi, two Cercospora beticola strains, Coleophoma cylindrospora, Fusarium fracticaudum, Phialophora cf. hyalina, and Morchella septimelata.</title>
        <authorList>
            <person name="Wingfield B.D."/>
            <person name="Bills G.F."/>
            <person name="Dong Y."/>
            <person name="Huang W."/>
            <person name="Nel W.J."/>
            <person name="Swalarsk-Parry B.S."/>
            <person name="Vaghefi N."/>
            <person name="Wilken P.M."/>
            <person name="An Z."/>
            <person name="de Beer Z.W."/>
            <person name="De Vos L."/>
            <person name="Chen L."/>
            <person name="Duong T.A."/>
            <person name="Gao Y."/>
            <person name="Hammerbacher A."/>
            <person name="Kikkert J.R."/>
            <person name="Li Y."/>
            <person name="Li H."/>
            <person name="Li K."/>
            <person name="Li Q."/>
            <person name="Liu X."/>
            <person name="Ma X."/>
            <person name="Naidoo K."/>
            <person name="Pethybridge S.J."/>
            <person name="Sun J."/>
            <person name="Steenkamp E.T."/>
            <person name="van der Nest M.A."/>
            <person name="van Wyk S."/>
            <person name="Wingfield M.J."/>
            <person name="Xiong C."/>
            <person name="Yue Q."/>
            <person name="Zhang X."/>
        </authorList>
    </citation>
    <scope>NUCLEOTIDE SEQUENCE [LARGE SCALE GENOMIC DNA]</scope>
    <source>
        <strain evidence="3 4">BP 5553</strain>
    </source>
</reference>
<organism evidence="3 4">
    <name type="scientific">Venustampulla echinocandica</name>
    <dbReference type="NCBI Taxonomy" id="2656787"/>
    <lineage>
        <taxon>Eukaryota</taxon>
        <taxon>Fungi</taxon>
        <taxon>Dikarya</taxon>
        <taxon>Ascomycota</taxon>
        <taxon>Pezizomycotina</taxon>
        <taxon>Leotiomycetes</taxon>
        <taxon>Helotiales</taxon>
        <taxon>Pleuroascaceae</taxon>
        <taxon>Venustampulla</taxon>
    </lineage>
</organism>
<keyword evidence="2" id="KW-0812">Transmembrane</keyword>
<comment type="caution">
    <text evidence="3">The sequence shown here is derived from an EMBL/GenBank/DDBJ whole genome shotgun (WGS) entry which is preliminary data.</text>
</comment>
<dbReference type="GeneID" id="43595721"/>
<keyword evidence="4" id="KW-1185">Reference proteome</keyword>
<feature type="compositionally biased region" description="Polar residues" evidence="1">
    <location>
        <begin position="116"/>
        <end position="142"/>
    </location>
</feature>
<feature type="compositionally biased region" description="Polar residues" evidence="1">
    <location>
        <begin position="78"/>
        <end position="93"/>
    </location>
</feature>
<feature type="compositionally biased region" description="Low complexity" evidence="1">
    <location>
        <begin position="153"/>
        <end position="176"/>
    </location>
</feature>
<feature type="transmembrane region" description="Helical" evidence="2">
    <location>
        <begin position="371"/>
        <end position="389"/>
    </location>
</feature>
<dbReference type="Proteomes" id="UP000254866">
    <property type="component" value="Unassembled WGS sequence"/>
</dbReference>
<keyword evidence="2" id="KW-0472">Membrane</keyword>
<feature type="region of interest" description="Disordered" evidence="1">
    <location>
        <begin position="78"/>
        <end position="178"/>
    </location>
</feature>
<sequence length="845" mass="90731">MASGNIHHNASRQFYKPTATRTPILVFLLLFTLVLIALAELGSRYIPAHSGLGELGDSVNEAVSKPKHWRALVERQNANNSTRELESPQATPFSNPPNVPPSTVSSTGRPQGGFLSVTSPPGASPSVGQESSPGTPQSNSITGVVPDGFLNVGTPPVTTPEPTATGGNLTPGNGQTPPNPTPPTVVVVANGQASTLPSGGIATDTNGSPLPILTSVGGQTFAVTPVLTVVDGKTYTPTPYITEIDGKIYTQTPPPESFTASRPLNGVATAARPTSTIVNSTGTYLVSNETAVRAPQITLQQYIYVSFLPLILAVIYTMPWRILDGTIREIEPYYQLHNKRGGALGRDSLFLDYNTSLTITMPFRSIYRGHVIPFWSSLISLAVVILAPLSSEAFFVSVTGNCGANLEGGCYAAWGTYPVLVRIVQGILAFIAVLLSLLIIFNYRRTSGVYAEPLSIVGLAVLLYKSPLLRDLRNIDSMASEKDLKAALERKRFALSDFSADDTTRCYGIVSVDPDSEIDLASSGNVTGKMGVYSEVQQTSDQFDRLNNEPALATALSNVHRKKAKSRFWKVVAQKGFYFVSFLLFGGLLALISYYHWTGPDPITGLSSGFEKFMDSEGFGVRFMMTSLGVVVKIVWSYIDADLRRTAPYSSLLRGSATPQDSILVPFHASPVSAIIPSISRSHYLVAFVAMLAVLAEFLPIFLANIAFSPAMTKTAYTVCNYLSMATLILMVIAVLILLFWRGDKGLAWLPRSPGTSIGSVALYLAASTEAHGGQLGLLGSLAGMSVVKRAERDTTITSLGSLYSLGIVDGGNEYDVLSHEIGAINSHEELRIDDDRRVKRLLCE</sequence>
<dbReference type="Pfam" id="PF11915">
    <property type="entry name" value="DUF3433"/>
    <property type="match status" value="2"/>
</dbReference>
<dbReference type="PANTHER" id="PTHR37544:SF3">
    <property type="entry name" value="SPRAY"/>
    <property type="match status" value="1"/>
</dbReference>
<evidence type="ECO:0000256" key="1">
    <source>
        <dbReference type="SAM" id="MobiDB-lite"/>
    </source>
</evidence>
<feature type="transmembrane region" description="Helical" evidence="2">
    <location>
        <begin position="619"/>
        <end position="639"/>
    </location>
</feature>
<feature type="transmembrane region" description="Helical" evidence="2">
    <location>
        <begin position="302"/>
        <end position="323"/>
    </location>
</feature>
<dbReference type="RefSeq" id="XP_031871188.1">
    <property type="nucleotide sequence ID" value="XM_032011495.1"/>
</dbReference>
<dbReference type="EMBL" id="NPIC01000002">
    <property type="protein sequence ID" value="RDL38532.1"/>
    <property type="molecule type" value="Genomic_DNA"/>
</dbReference>
<dbReference type="STRING" id="2656787.A0A370TSM1"/>
<dbReference type="InterPro" id="IPR021840">
    <property type="entry name" value="DUF3433"/>
</dbReference>
<dbReference type="PANTHER" id="PTHR37544">
    <property type="entry name" value="SPRAY-RELATED"/>
    <property type="match status" value="1"/>
</dbReference>
<feature type="transmembrane region" description="Helical" evidence="2">
    <location>
        <begin position="722"/>
        <end position="741"/>
    </location>
</feature>
<accession>A0A370TSM1</accession>
<feature type="transmembrane region" description="Helical" evidence="2">
    <location>
        <begin position="423"/>
        <end position="443"/>
    </location>
</feature>
<name>A0A370TSM1_9HELO</name>
<proteinExistence type="predicted"/>